<dbReference type="Proteomes" id="UP000184032">
    <property type="component" value="Unassembled WGS sequence"/>
</dbReference>
<organism evidence="1 2">
    <name type="scientific">Anaerosphaera aminiphila DSM 21120</name>
    <dbReference type="NCBI Taxonomy" id="1120995"/>
    <lineage>
        <taxon>Bacteria</taxon>
        <taxon>Bacillati</taxon>
        <taxon>Bacillota</taxon>
        <taxon>Tissierellia</taxon>
        <taxon>Tissierellales</taxon>
        <taxon>Peptoniphilaceae</taxon>
        <taxon>Anaerosphaera</taxon>
    </lineage>
</organism>
<dbReference type="AlphaFoldDB" id="A0A1M5QND9"/>
<protein>
    <recommendedName>
        <fullName evidence="3">Cytosolic protein</fullName>
    </recommendedName>
</protein>
<keyword evidence="2" id="KW-1185">Reference proteome</keyword>
<sequence>MDNREKAISLLKGGYDLHVHTTPSHIDRLLDDIELVEQANHYKMDGVMIKNHYESTAGRASLINHHFTFNTRALGGVVLNWPVGGINPYAVESALKLGAKFVWLPTRDSLHCLKFGDMKGDFFKRPGISILDDKGKLISPFYEVLEVIKKYDGVLATGHVSVEESILACEEARKQGVKTVLTHPDWYRTKVPKSIQVELAKNGVKIEKLWANLSDGDCSAESMIDSIKSIGTSSVFISTDRGQKDKENPLDSILSFIELLLDYNFTESEIKDMVSKVPEELVK</sequence>
<evidence type="ECO:0008006" key="3">
    <source>
        <dbReference type="Google" id="ProtNLM"/>
    </source>
</evidence>
<accession>A0A1M5QND9</accession>
<dbReference type="InterPro" id="IPR046249">
    <property type="entry name" value="DUF6282"/>
</dbReference>
<dbReference type="InterPro" id="IPR032466">
    <property type="entry name" value="Metal_Hydrolase"/>
</dbReference>
<dbReference type="RefSeq" id="WP_073183756.1">
    <property type="nucleotide sequence ID" value="NZ_FQXI01000003.1"/>
</dbReference>
<dbReference type="STRING" id="1120995.SAMN02745245_00670"/>
<evidence type="ECO:0000313" key="1">
    <source>
        <dbReference type="EMBL" id="SHH15448.1"/>
    </source>
</evidence>
<gene>
    <name evidence="1" type="ORF">SAMN02745245_00670</name>
</gene>
<dbReference type="EMBL" id="FQXI01000003">
    <property type="protein sequence ID" value="SHH15448.1"/>
    <property type="molecule type" value="Genomic_DNA"/>
</dbReference>
<dbReference type="OrthoDB" id="9802809at2"/>
<evidence type="ECO:0000313" key="2">
    <source>
        <dbReference type="Proteomes" id="UP000184032"/>
    </source>
</evidence>
<reference evidence="1 2" key="1">
    <citation type="submission" date="2016-11" db="EMBL/GenBank/DDBJ databases">
        <authorList>
            <person name="Jaros S."/>
            <person name="Januszkiewicz K."/>
            <person name="Wedrychowicz H."/>
        </authorList>
    </citation>
    <scope>NUCLEOTIDE SEQUENCE [LARGE SCALE GENOMIC DNA]</scope>
    <source>
        <strain evidence="1 2">DSM 21120</strain>
    </source>
</reference>
<name>A0A1M5QND9_9FIRM</name>
<proteinExistence type="predicted"/>
<dbReference type="SUPFAM" id="SSF51556">
    <property type="entry name" value="Metallo-dependent hydrolases"/>
    <property type="match status" value="1"/>
</dbReference>
<dbReference type="Pfam" id="PF19799">
    <property type="entry name" value="DUF6282"/>
    <property type="match status" value="1"/>
</dbReference>